<gene>
    <name evidence="1" type="primary">GEA2_2</name>
    <name evidence="1" type="ORF">FBU59_006232</name>
</gene>
<keyword evidence="2" id="KW-1185">Reference proteome</keyword>
<proteinExistence type="predicted"/>
<feature type="non-terminal residue" evidence="1">
    <location>
        <position position="411"/>
    </location>
</feature>
<evidence type="ECO:0000313" key="2">
    <source>
        <dbReference type="Proteomes" id="UP001150603"/>
    </source>
</evidence>
<dbReference type="Proteomes" id="UP001150603">
    <property type="component" value="Unassembled WGS sequence"/>
</dbReference>
<sequence length="411" mass="46580">MSPLLENECPLSFDQEVELYKETSLRKGVRGRIAVHETRRQLLEGLHHLLTGDESLITDLWVNYDCDMQRGNMFDFLISFVTQRAVPWPESPDDSEDEAFLDIMLFFLIRIANRAGVEPPQGKWAQLLGLPADAGNDNVEPADIQGAYREETAGYESVADIPLTMAQLQDRKMHKETMSRAAHLFNEKPKDGIAYLQKVGVLPPDNSTEMAQQLARFLRETPTLDKKLLGEFLAKPSNLEVLQSYIQQFDFSGRRLDEALRSMLGTFRLPGESQQIERIMETFAAAYSAGDPADVANKDAGFVLSYAVIMLNVDQHSVKVKNRMRYEDFARNLRGVNDGQDFRSGFLTDVYNAIRDREIIFPEEHEGEAGFDYAWREISSDDSSVGSWVTTRGRTAQYDHGVLAATWPRLL</sequence>
<dbReference type="EMBL" id="JANBPW010005335">
    <property type="protein sequence ID" value="KAJ1932838.1"/>
    <property type="molecule type" value="Genomic_DNA"/>
</dbReference>
<protein>
    <submittedName>
        <fullName evidence="1">GDP/GTP exchange factor for ARF</fullName>
    </submittedName>
</protein>
<evidence type="ECO:0000313" key="1">
    <source>
        <dbReference type="EMBL" id="KAJ1932838.1"/>
    </source>
</evidence>
<reference evidence="1" key="1">
    <citation type="submission" date="2022-07" db="EMBL/GenBank/DDBJ databases">
        <title>Phylogenomic reconstructions and comparative analyses of Kickxellomycotina fungi.</title>
        <authorList>
            <person name="Reynolds N.K."/>
            <person name="Stajich J.E."/>
            <person name="Barry K."/>
            <person name="Grigoriev I.V."/>
            <person name="Crous P."/>
            <person name="Smith M.E."/>
        </authorList>
    </citation>
    <scope>NUCLEOTIDE SEQUENCE</scope>
    <source>
        <strain evidence="1">NRRL 5244</strain>
    </source>
</reference>
<organism evidence="1 2">
    <name type="scientific">Linderina macrospora</name>
    <dbReference type="NCBI Taxonomy" id="4868"/>
    <lineage>
        <taxon>Eukaryota</taxon>
        <taxon>Fungi</taxon>
        <taxon>Fungi incertae sedis</taxon>
        <taxon>Zoopagomycota</taxon>
        <taxon>Kickxellomycotina</taxon>
        <taxon>Kickxellomycetes</taxon>
        <taxon>Kickxellales</taxon>
        <taxon>Kickxellaceae</taxon>
        <taxon>Linderina</taxon>
    </lineage>
</organism>
<accession>A0ACC1J0S2</accession>
<name>A0ACC1J0S2_9FUNG</name>
<comment type="caution">
    <text evidence="1">The sequence shown here is derived from an EMBL/GenBank/DDBJ whole genome shotgun (WGS) entry which is preliminary data.</text>
</comment>